<feature type="non-terminal residue" evidence="1">
    <location>
        <position position="1"/>
    </location>
</feature>
<accession>X1GEQ7</accession>
<dbReference type="EMBL" id="BARU01012814">
    <property type="protein sequence ID" value="GAH31488.1"/>
    <property type="molecule type" value="Genomic_DNA"/>
</dbReference>
<organism evidence="1">
    <name type="scientific">marine sediment metagenome</name>
    <dbReference type="NCBI Taxonomy" id="412755"/>
    <lineage>
        <taxon>unclassified sequences</taxon>
        <taxon>metagenomes</taxon>
        <taxon>ecological metagenomes</taxon>
    </lineage>
</organism>
<sequence>DSIICIAPAGSKMPSNFKEIHFSLRRYYDPIPLQVKWDRNDLNYELMDTTDFKRPRKISIDDVITFIDQSFSGIGYKRDIVLAGAQEFKVSEQYLYRLMLEAFGKGKLIKTGDKWQVKDRQVDLF</sequence>
<comment type="caution">
    <text evidence="1">The sequence shown here is derived from an EMBL/GenBank/DDBJ whole genome shotgun (WGS) entry which is preliminary data.</text>
</comment>
<protein>
    <recommendedName>
        <fullName evidence="2">Translation elongation factor SelB winged helix type 3 domain-containing protein</fullName>
    </recommendedName>
</protein>
<dbReference type="AlphaFoldDB" id="X1GEQ7"/>
<reference evidence="1" key="1">
    <citation type="journal article" date="2014" name="Front. Microbiol.">
        <title>High frequency of phylogenetically diverse reductive dehalogenase-homologous genes in deep subseafloor sedimentary metagenomes.</title>
        <authorList>
            <person name="Kawai M."/>
            <person name="Futagami T."/>
            <person name="Toyoda A."/>
            <person name="Takaki Y."/>
            <person name="Nishi S."/>
            <person name="Hori S."/>
            <person name="Arai W."/>
            <person name="Tsubouchi T."/>
            <person name="Morono Y."/>
            <person name="Uchiyama I."/>
            <person name="Ito T."/>
            <person name="Fujiyama A."/>
            <person name="Inagaki F."/>
            <person name="Takami H."/>
        </authorList>
    </citation>
    <scope>NUCLEOTIDE SEQUENCE</scope>
    <source>
        <strain evidence="1">Expedition CK06-06</strain>
    </source>
</reference>
<name>X1GEQ7_9ZZZZ</name>
<evidence type="ECO:0000313" key="1">
    <source>
        <dbReference type="EMBL" id="GAH31488.1"/>
    </source>
</evidence>
<proteinExistence type="predicted"/>
<gene>
    <name evidence="1" type="ORF">S03H2_23457</name>
</gene>
<evidence type="ECO:0008006" key="2">
    <source>
        <dbReference type="Google" id="ProtNLM"/>
    </source>
</evidence>